<accession>A0A830F2W1</accession>
<keyword evidence="2" id="KW-1185">Reference proteome</keyword>
<reference evidence="1 2" key="1">
    <citation type="journal article" date="2019" name="Int. J. Syst. Evol. Microbiol.">
        <title>The Global Catalogue of Microorganisms (GCM) 10K type strain sequencing project: providing services to taxonomists for standard genome sequencing and annotation.</title>
        <authorList>
            <consortium name="The Broad Institute Genomics Platform"/>
            <consortium name="The Broad Institute Genome Sequencing Center for Infectious Disease"/>
            <person name="Wu L."/>
            <person name="Ma J."/>
        </authorList>
    </citation>
    <scope>NUCLEOTIDE SEQUENCE [LARGE SCALE GENOMIC DNA]</scope>
    <source>
        <strain evidence="1 2">JCM 19585</strain>
    </source>
</reference>
<comment type="caution">
    <text evidence="1">The sequence shown here is derived from an EMBL/GenBank/DDBJ whole genome shotgun (WGS) entry which is preliminary data.</text>
</comment>
<name>A0A830F2W1_9EURY</name>
<dbReference type="Proteomes" id="UP000628840">
    <property type="component" value="Unassembled WGS sequence"/>
</dbReference>
<sequence>MPTVILTSGQRREFQRVEIDFDGGSVVAIEDHQEVERFPGFHVGKVVYDDGVVFLEDDRDD</sequence>
<protein>
    <submittedName>
        <fullName evidence="1">Uncharacterized protein</fullName>
    </submittedName>
</protein>
<dbReference type="AlphaFoldDB" id="A0A830F2W1"/>
<evidence type="ECO:0000313" key="1">
    <source>
        <dbReference type="EMBL" id="GGL33950.1"/>
    </source>
</evidence>
<gene>
    <name evidence="1" type="ORF">GCM10009037_16960</name>
</gene>
<evidence type="ECO:0000313" key="2">
    <source>
        <dbReference type="Proteomes" id="UP000628840"/>
    </source>
</evidence>
<dbReference type="RefSeq" id="WP_188882650.1">
    <property type="nucleotide sequence ID" value="NZ_BMPF01000002.1"/>
</dbReference>
<organism evidence="1 2">
    <name type="scientific">Halarchaeum grantii</name>
    <dbReference type="NCBI Taxonomy" id="1193105"/>
    <lineage>
        <taxon>Archaea</taxon>
        <taxon>Methanobacteriati</taxon>
        <taxon>Methanobacteriota</taxon>
        <taxon>Stenosarchaea group</taxon>
        <taxon>Halobacteria</taxon>
        <taxon>Halobacteriales</taxon>
        <taxon>Halobacteriaceae</taxon>
    </lineage>
</organism>
<dbReference type="EMBL" id="BMPF01000002">
    <property type="protein sequence ID" value="GGL33950.1"/>
    <property type="molecule type" value="Genomic_DNA"/>
</dbReference>
<proteinExistence type="predicted"/>